<proteinExistence type="predicted"/>
<evidence type="ECO:0000256" key="1">
    <source>
        <dbReference type="SAM" id="Phobius"/>
    </source>
</evidence>
<keyword evidence="1" id="KW-0472">Membrane</keyword>
<feature type="transmembrane region" description="Helical" evidence="1">
    <location>
        <begin position="12"/>
        <end position="31"/>
    </location>
</feature>
<sequence>MEAPLKLKPNLLLTFLFFLILYGFTYARFIIDQPDLVSDSVEASKVLQFLRLVVAEETCEQSYGFLPCTTSALGKLFLILVYGYLMFLAAMYLSTDSELLLEILGPGLVGGLFFPCSEHFQMQCLFSVIFF</sequence>
<accession>A0AAD4P4L6</accession>
<organism evidence="2 3">
    <name type="scientific">Perilla frutescens var. hirtella</name>
    <name type="common">Perilla citriodora</name>
    <name type="synonym">Perilla setoyensis</name>
    <dbReference type="NCBI Taxonomy" id="608512"/>
    <lineage>
        <taxon>Eukaryota</taxon>
        <taxon>Viridiplantae</taxon>
        <taxon>Streptophyta</taxon>
        <taxon>Embryophyta</taxon>
        <taxon>Tracheophyta</taxon>
        <taxon>Spermatophyta</taxon>
        <taxon>Magnoliopsida</taxon>
        <taxon>eudicotyledons</taxon>
        <taxon>Gunneridae</taxon>
        <taxon>Pentapetalae</taxon>
        <taxon>asterids</taxon>
        <taxon>lamiids</taxon>
        <taxon>Lamiales</taxon>
        <taxon>Lamiaceae</taxon>
        <taxon>Nepetoideae</taxon>
        <taxon>Elsholtzieae</taxon>
        <taxon>Perilla</taxon>
    </lineage>
</organism>
<keyword evidence="1" id="KW-0812">Transmembrane</keyword>
<keyword evidence="3" id="KW-1185">Reference proteome</keyword>
<feature type="transmembrane region" description="Helical" evidence="1">
    <location>
        <begin position="72"/>
        <end position="93"/>
    </location>
</feature>
<dbReference type="AlphaFoldDB" id="A0AAD4P4L6"/>
<gene>
    <name evidence="2" type="ORF">C2S53_006851</name>
</gene>
<dbReference type="EMBL" id="SDAM02000172">
    <property type="protein sequence ID" value="KAH6825745.1"/>
    <property type="molecule type" value="Genomic_DNA"/>
</dbReference>
<comment type="caution">
    <text evidence="2">The sequence shown here is derived from an EMBL/GenBank/DDBJ whole genome shotgun (WGS) entry which is preliminary data.</text>
</comment>
<protein>
    <submittedName>
        <fullName evidence="2">Sodium/calcium exchanger family protein / calcium-binding EF hand family protein</fullName>
    </submittedName>
</protein>
<evidence type="ECO:0000313" key="3">
    <source>
        <dbReference type="Proteomes" id="UP001190926"/>
    </source>
</evidence>
<name>A0AAD4P4L6_PERFH</name>
<evidence type="ECO:0000313" key="2">
    <source>
        <dbReference type="EMBL" id="KAH6825745.1"/>
    </source>
</evidence>
<dbReference type="Proteomes" id="UP001190926">
    <property type="component" value="Unassembled WGS sequence"/>
</dbReference>
<reference evidence="2 3" key="1">
    <citation type="journal article" date="2021" name="Nat. Commun.">
        <title>Incipient diploidization of the medicinal plant Perilla within 10,000 years.</title>
        <authorList>
            <person name="Zhang Y."/>
            <person name="Shen Q."/>
            <person name="Leng L."/>
            <person name="Zhang D."/>
            <person name="Chen S."/>
            <person name="Shi Y."/>
            <person name="Ning Z."/>
            <person name="Chen S."/>
        </authorList>
    </citation>
    <scope>NUCLEOTIDE SEQUENCE [LARGE SCALE GENOMIC DNA]</scope>
    <source>
        <strain evidence="3">cv. PC099</strain>
    </source>
</reference>
<keyword evidence="1" id="KW-1133">Transmembrane helix</keyword>